<feature type="transmembrane region" description="Helical" evidence="7">
    <location>
        <begin position="12"/>
        <end position="32"/>
    </location>
</feature>
<dbReference type="InterPro" id="IPR036640">
    <property type="entry name" value="ABC1_TM_sf"/>
</dbReference>
<feature type="transmembrane region" description="Helical" evidence="7">
    <location>
        <begin position="263"/>
        <end position="284"/>
    </location>
</feature>
<feature type="transmembrane region" description="Helical" evidence="7">
    <location>
        <begin position="73"/>
        <end position="92"/>
    </location>
</feature>
<dbReference type="InterPro" id="IPR003593">
    <property type="entry name" value="AAA+_ATPase"/>
</dbReference>
<dbReference type="SUPFAM" id="SSF90123">
    <property type="entry name" value="ABC transporter transmembrane region"/>
    <property type="match status" value="1"/>
</dbReference>
<dbReference type="SMART" id="SM00382">
    <property type="entry name" value="AAA"/>
    <property type="match status" value="1"/>
</dbReference>
<comment type="caution">
    <text evidence="10">The sequence shown here is derived from an EMBL/GenBank/DDBJ whole genome shotgun (WGS) entry which is preliminary data.</text>
</comment>
<dbReference type="InterPro" id="IPR027417">
    <property type="entry name" value="P-loop_NTPase"/>
</dbReference>
<dbReference type="Proteomes" id="UP001597180">
    <property type="component" value="Unassembled WGS sequence"/>
</dbReference>
<evidence type="ECO:0000256" key="7">
    <source>
        <dbReference type="SAM" id="Phobius"/>
    </source>
</evidence>
<keyword evidence="2 7" id="KW-0812">Transmembrane</keyword>
<evidence type="ECO:0000256" key="6">
    <source>
        <dbReference type="ARBA" id="ARBA00023136"/>
    </source>
</evidence>
<sequence length="604" mass="67627">MEHVLYYTRKLHSYAGSILYLNLLGMTCISLLDGLGIFLLIPLLSVSGILNLQVSAIPGLGYLDALKELSQPVALGVILGAYLLLVIGQAVIQRNLSLRDTRIHTGFVNHLRMETYQALLQANWSFFMRKRKSDLINAMTNELGRVTNGTYVFLQLMASIIFTVIQIGIALWLSVKMTLFVLACGGMMALFSRSFIRRSRMLGTQTSDVARNYIGGMTDHFNGIKDIKSNMLEPSRYRWLQNWSDAVTRERYEHARLGSKSQLFYKVASTLIIAAFIYGAAILFQTQGEQLLLIIMIFSRLWPRFTGIQSNLEQIAAAIPAFTSLTELQKECRESREVSIDTQVYNQVKPLRVQEGIECRDIYFRYNQNGTGYALRNINLRIASNQMTAIIGRSGAGKSTLIDIVMGLLIPEQGEVLVDGVPLTKDNLLSLRKSISYVPQDPFLFNGTIRENLLLMNPDSTEEEMREALQFAAGEFVNRLPQGLDTLIGDRGVRLSGGERQRLVLARAVLRRPSILVLDEATSALDSENEGKIQEALERLKGTMTIIVIAHRLSTIRNADQVLVLDEGAIVQRGGFQQLAKERGRVFAHLLGNQLQDSTMISQK</sequence>
<evidence type="ECO:0000256" key="1">
    <source>
        <dbReference type="ARBA" id="ARBA00004651"/>
    </source>
</evidence>
<dbReference type="PANTHER" id="PTHR24221:SF654">
    <property type="entry name" value="ATP-BINDING CASSETTE SUB-FAMILY B MEMBER 6"/>
    <property type="match status" value="1"/>
</dbReference>
<keyword evidence="4 10" id="KW-0067">ATP-binding</keyword>
<accession>A0ABW3UIZ6</accession>
<evidence type="ECO:0000256" key="5">
    <source>
        <dbReference type="ARBA" id="ARBA00022989"/>
    </source>
</evidence>
<dbReference type="InterPro" id="IPR039421">
    <property type="entry name" value="Type_1_exporter"/>
</dbReference>
<evidence type="ECO:0000313" key="11">
    <source>
        <dbReference type="Proteomes" id="UP001597180"/>
    </source>
</evidence>
<evidence type="ECO:0000259" key="9">
    <source>
        <dbReference type="PROSITE" id="PS50929"/>
    </source>
</evidence>
<keyword evidence="5 7" id="KW-1133">Transmembrane helix</keyword>
<keyword evidence="3" id="KW-0547">Nucleotide-binding</keyword>
<keyword evidence="6 7" id="KW-0472">Membrane</keyword>
<feature type="transmembrane region" description="Helical" evidence="7">
    <location>
        <begin position="179"/>
        <end position="196"/>
    </location>
</feature>
<dbReference type="Gene3D" id="3.40.50.300">
    <property type="entry name" value="P-loop containing nucleotide triphosphate hydrolases"/>
    <property type="match status" value="1"/>
</dbReference>
<dbReference type="PROSITE" id="PS50929">
    <property type="entry name" value="ABC_TM1F"/>
    <property type="match status" value="1"/>
</dbReference>
<dbReference type="Pfam" id="PF00005">
    <property type="entry name" value="ABC_tran"/>
    <property type="match status" value="1"/>
</dbReference>
<dbReference type="Gene3D" id="1.20.1560.10">
    <property type="entry name" value="ABC transporter type 1, transmembrane domain"/>
    <property type="match status" value="1"/>
</dbReference>
<proteinExistence type="predicted"/>
<dbReference type="RefSeq" id="WP_345587232.1">
    <property type="nucleotide sequence ID" value="NZ_BAABJG010000006.1"/>
</dbReference>
<organism evidence="10 11">
    <name type="scientific">Paenibacillus vulneris</name>
    <dbReference type="NCBI Taxonomy" id="1133364"/>
    <lineage>
        <taxon>Bacteria</taxon>
        <taxon>Bacillati</taxon>
        <taxon>Bacillota</taxon>
        <taxon>Bacilli</taxon>
        <taxon>Bacillales</taxon>
        <taxon>Paenibacillaceae</taxon>
        <taxon>Paenibacillus</taxon>
    </lineage>
</organism>
<name>A0ABW3UIZ6_9BACL</name>
<evidence type="ECO:0000256" key="2">
    <source>
        <dbReference type="ARBA" id="ARBA00022692"/>
    </source>
</evidence>
<dbReference type="GO" id="GO:0005524">
    <property type="term" value="F:ATP binding"/>
    <property type="evidence" value="ECO:0007669"/>
    <property type="project" value="UniProtKB-KW"/>
</dbReference>
<gene>
    <name evidence="10" type="ORF">ACFQ4B_10950</name>
</gene>
<evidence type="ECO:0000256" key="3">
    <source>
        <dbReference type="ARBA" id="ARBA00022741"/>
    </source>
</evidence>
<dbReference type="InterPro" id="IPR017871">
    <property type="entry name" value="ABC_transporter-like_CS"/>
</dbReference>
<dbReference type="PROSITE" id="PS00211">
    <property type="entry name" value="ABC_TRANSPORTER_1"/>
    <property type="match status" value="1"/>
</dbReference>
<dbReference type="PANTHER" id="PTHR24221">
    <property type="entry name" value="ATP-BINDING CASSETTE SUB-FAMILY B"/>
    <property type="match status" value="1"/>
</dbReference>
<dbReference type="InterPro" id="IPR003439">
    <property type="entry name" value="ABC_transporter-like_ATP-bd"/>
</dbReference>
<feature type="transmembrane region" description="Helical" evidence="7">
    <location>
        <begin position="151"/>
        <end position="173"/>
    </location>
</feature>
<reference evidence="11" key="1">
    <citation type="journal article" date="2019" name="Int. J. Syst. Evol. Microbiol.">
        <title>The Global Catalogue of Microorganisms (GCM) 10K type strain sequencing project: providing services to taxonomists for standard genome sequencing and annotation.</title>
        <authorList>
            <consortium name="The Broad Institute Genomics Platform"/>
            <consortium name="The Broad Institute Genome Sequencing Center for Infectious Disease"/>
            <person name="Wu L."/>
            <person name="Ma J."/>
        </authorList>
    </citation>
    <scope>NUCLEOTIDE SEQUENCE [LARGE SCALE GENOMIC DNA]</scope>
    <source>
        <strain evidence="11">CCUG 53270</strain>
    </source>
</reference>
<dbReference type="EMBL" id="JBHTLU010000013">
    <property type="protein sequence ID" value="MFD1220640.1"/>
    <property type="molecule type" value="Genomic_DNA"/>
</dbReference>
<feature type="domain" description="ABC transporter" evidence="8">
    <location>
        <begin position="357"/>
        <end position="592"/>
    </location>
</feature>
<feature type="domain" description="ABC transmembrane type-1" evidence="9">
    <location>
        <begin position="38"/>
        <end position="317"/>
    </location>
</feature>
<evidence type="ECO:0000259" key="8">
    <source>
        <dbReference type="PROSITE" id="PS50893"/>
    </source>
</evidence>
<comment type="subcellular location">
    <subcellularLocation>
        <location evidence="1">Cell membrane</location>
        <topology evidence="1">Multi-pass membrane protein</topology>
    </subcellularLocation>
</comment>
<protein>
    <submittedName>
        <fullName evidence="10">ABC transporter ATP-binding protein</fullName>
    </submittedName>
</protein>
<dbReference type="SUPFAM" id="SSF52540">
    <property type="entry name" value="P-loop containing nucleoside triphosphate hydrolases"/>
    <property type="match status" value="1"/>
</dbReference>
<keyword evidence="11" id="KW-1185">Reference proteome</keyword>
<evidence type="ECO:0000256" key="4">
    <source>
        <dbReference type="ARBA" id="ARBA00022840"/>
    </source>
</evidence>
<dbReference type="PROSITE" id="PS50893">
    <property type="entry name" value="ABC_TRANSPORTER_2"/>
    <property type="match status" value="1"/>
</dbReference>
<evidence type="ECO:0000313" key="10">
    <source>
        <dbReference type="EMBL" id="MFD1220640.1"/>
    </source>
</evidence>
<dbReference type="Pfam" id="PF00664">
    <property type="entry name" value="ABC_membrane"/>
    <property type="match status" value="1"/>
</dbReference>
<dbReference type="InterPro" id="IPR011527">
    <property type="entry name" value="ABC1_TM_dom"/>
</dbReference>